<dbReference type="Pfam" id="PF07110">
    <property type="entry name" value="EthD"/>
    <property type="match status" value="1"/>
</dbReference>
<dbReference type="EMBL" id="MRWD01000003">
    <property type="protein sequence ID" value="ORJ22962.1"/>
    <property type="molecule type" value="Genomic_DNA"/>
</dbReference>
<name>A0AA40X540_9GAMM</name>
<dbReference type="PANTHER" id="PTHR40260:SF2">
    <property type="entry name" value="BLR8190 PROTEIN"/>
    <property type="match status" value="1"/>
</dbReference>
<evidence type="ECO:0000313" key="4">
    <source>
        <dbReference type="Proteomes" id="UP000192722"/>
    </source>
</evidence>
<evidence type="ECO:0000313" key="5">
    <source>
        <dbReference type="Proteomes" id="UP000705283"/>
    </source>
</evidence>
<gene>
    <name evidence="3" type="ORF">BS639_02520</name>
    <name evidence="2" type="ORF">ITX54_19420</name>
</gene>
<dbReference type="InterPro" id="IPR011008">
    <property type="entry name" value="Dimeric_a/b-barrel"/>
</dbReference>
<dbReference type="Proteomes" id="UP000705283">
    <property type="component" value="Unassembled WGS sequence"/>
</dbReference>
<dbReference type="InterPro" id="IPR009799">
    <property type="entry name" value="EthD_dom"/>
</dbReference>
<sequence length="105" mass="11917">MSIYDSQVVVYVTYQGTPEDRFDREHYNNVHLPLVMHSWGKYGLLNVTAFYPAREETGTVAVCECIFRDEAAMEAVFSSPEVPTVMADVPIFTDLTPVRVRAQLL</sequence>
<dbReference type="Gene3D" id="3.30.70.100">
    <property type="match status" value="1"/>
</dbReference>
<proteinExistence type="predicted"/>
<dbReference type="EMBL" id="JADMKS010000008">
    <property type="protein sequence ID" value="MBF6638840.1"/>
    <property type="molecule type" value="Genomic_DNA"/>
</dbReference>
<dbReference type="GO" id="GO:0016491">
    <property type="term" value="F:oxidoreductase activity"/>
    <property type="evidence" value="ECO:0007669"/>
    <property type="project" value="InterPro"/>
</dbReference>
<evidence type="ECO:0000313" key="3">
    <source>
        <dbReference type="EMBL" id="ORJ22962.1"/>
    </source>
</evidence>
<evidence type="ECO:0000259" key="1">
    <source>
        <dbReference type="Pfam" id="PF07110"/>
    </source>
</evidence>
<accession>A0AA40X540</accession>
<evidence type="ECO:0000313" key="2">
    <source>
        <dbReference type="EMBL" id="MBF6638840.1"/>
    </source>
</evidence>
<reference evidence="2" key="3">
    <citation type="submission" date="2020-11" db="EMBL/GenBank/DDBJ databases">
        <authorList>
            <person name="Lee S.D."/>
        </authorList>
    </citation>
    <scope>NUCLEOTIDE SEQUENCE</scope>
    <source>
        <strain evidence="2">SAP-2</strain>
    </source>
</reference>
<organism evidence="2 5">
    <name type="scientific">Rouxiella silvae</name>
    <dbReference type="NCBI Taxonomy" id="1646373"/>
    <lineage>
        <taxon>Bacteria</taxon>
        <taxon>Pseudomonadati</taxon>
        <taxon>Pseudomonadota</taxon>
        <taxon>Gammaproteobacteria</taxon>
        <taxon>Enterobacterales</taxon>
        <taxon>Yersiniaceae</taxon>
        <taxon>Rouxiella</taxon>
    </lineage>
</organism>
<comment type="caution">
    <text evidence="2">The sequence shown here is derived from an EMBL/GenBank/DDBJ whole genome shotgun (WGS) entry which is preliminary data.</text>
</comment>
<reference evidence="2" key="4">
    <citation type="submission" date="2022-09" db="EMBL/GenBank/DDBJ databases">
        <title>Rouxiella aceris sp. nov., isolated from tree sap and emended description of the genus Rhouxiella.</title>
        <authorList>
            <person name="Kim I.S."/>
        </authorList>
    </citation>
    <scope>NUCLEOTIDE SEQUENCE</scope>
    <source>
        <strain evidence="2">SAP-2</strain>
    </source>
</reference>
<keyword evidence="4" id="KW-1185">Reference proteome</keyword>
<reference evidence="3 4" key="2">
    <citation type="journal article" date="2017" name="Int. J. Syst. Evol. Microbiol.">
        <title>Rouxiella badensis sp. nov. and Rouxiella silvae sp. nov. isolated from peat bog soil in Germany and emendation of the genus description.</title>
        <authorList>
            <person name="Le Fleche-Mateos A."/>
            <person name="Kugler J.H."/>
            <person name="Hansen S.H."/>
            <person name="Syldatk C."/>
            <person name="Hausmann R."/>
            <person name="Lomprez F."/>
            <person name="Vandenbogaert M."/>
            <person name="Manuguerra J.C."/>
            <person name="Grimont P.A."/>
        </authorList>
    </citation>
    <scope>NUCLEOTIDE SEQUENCE [LARGE SCALE GENOMIC DNA]</scope>
    <source>
        <strain evidence="3 4">213</strain>
    </source>
</reference>
<protein>
    <submittedName>
        <fullName evidence="2">EthD family reductase</fullName>
    </submittedName>
    <submittedName>
        <fullName evidence="3">Ethyl tert-butyl ether degradation protein EthD</fullName>
    </submittedName>
</protein>
<dbReference type="PANTHER" id="PTHR40260">
    <property type="entry name" value="BLR8190 PROTEIN"/>
    <property type="match status" value="1"/>
</dbReference>
<dbReference type="AlphaFoldDB" id="A0AA40X540"/>
<reference evidence="3" key="1">
    <citation type="submission" date="2016-12" db="EMBL/GenBank/DDBJ databases">
        <authorList>
            <person name="Le Fleche-Mateos A."/>
        </authorList>
    </citation>
    <scope>NUCLEOTIDE SEQUENCE</scope>
    <source>
        <strain evidence="3">213</strain>
    </source>
</reference>
<dbReference type="SUPFAM" id="SSF54909">
    <property type="entry name" value="Dimeric alpha+beta barrel"/>
    <property type="match status" value="1"/>
</dbReference>
<dbReference type="RefSeq" id="WP_055783699.1">
    <property type="nucleotide sequence ID" value="NZ_CBCSCF010000001.1"/>
</dbReference>
<feature type="domain" description="EthD" evidence="1">
    <location>
        <begin position="23"/>
        <end position="95"/>
    </location>
</feature>
<dbReference type="NCBIfam" id="TIGR02118">
    <property type="entry name" value="EthD family reductase"/>
    <property type="match status" value="1"/>
</dbReference>
<dbReference type="Proteomes" id="UP000192722">
    <property type="component" value="Unassembled WGS sequence"/>
</dbReference>